<evidence type="ECO:0000313" key="1">
    <source>
        <dbReference type="EMBL" id="MFC5070006.1"/>
    </source>
</evidence>
<dbReference type="SUPFAM" id="SSF53335">
    <property type="entry name" value="S-adenosyl-L-methionine-dependent methyltransferases"/>
    <property type="match status" value="1"/>
</dbReference>
<gene>
    <name evidence="1" type="ORF">ACFPFW_18480</name>
</gene>
<dbReference type="InterPro" id="IPR029063">
    <property type="entry name" value="SAM-dependent_MTases_sf"/>
</dbReference>
<dbReference type="EMBL" id="JBHSJF010000010">
    <property type="protein sequence ID" value="MFC5070006.1"/>
    <property type="molecule type" value="Genomic_DNA"/>
</dbReference>
<comment type="caution">
    <text evidence="1">The sequence shown here is derived from an EMBL/GenBank/DDBJ whole genome shotgun (WGS) entry which is preliminary data.</text>
</comment>
<dbReference type="Gene3D" id="3.40.50.150">
    <property type="entry name" value="Vaccinia Virus protein VP39"/>
    <property type="match status" value="1"/>
</dbReference>
<sequence>MTDLSRALRRETKAGLGTAVHKSRALSRQGVLERMFTWAFRGLVYPQIWEDPVVDMKALQIKPTDHIVAIASGSCNVLSYLTADPARITAVDLNGAHVALGRLKLAALKALPDYDAFFRFFGQSNSEANVTAFDTVIKPHLDQVSRSYWEARRVNRRRRIEVFAENFYRHGLLGGFIGAGHRLAKFYGYDPSVVLTAQTREEQRALFEQTFLPIFEKKFVRWLINQPASLYGLGIPPAQYRSLSGDSPEGIKTVLLERLERLACGFDIQSNYFAWQAFGRRYQPTEDASLPPYLQRDNYDAVRDHSERVTYRQQSVTHFLRESSEASVDCFVLLDAQDWMSDQDLTDLWSEITRTARPGARVIFRTAANERCLPGRVPADILNTWTYECDKSQRLGLQDRSSIYGAFHLYTLPEHAI</sequence>
<dbReference type="PANTHER" id="PTHR47473:SF1">
    <property type="entry name" value="METHYLTRANSFERASE DOMAIN-CONTAINING PROTEIN"/>
    <property type="match status" value="1"/>
</dbReference>
<keyword evidence="2" id="KW-1185">Reference proteome</keyword>
<proteinExistence type="predicted"/>
<organism evidence="1 2">
    <name type="scientific">Flaviflagellibacter deserti</name>
    <dbReference type="NCBI Taxonomy" id="2267266"/>
    <lineage>
        <taxon>Bacteria</taxon>
        <taxon>Pseudomonadati</taxon>
        <taxon>Pseudomonadota</taxon>
        <taxon>Alphaproteobacteria</taxon>
        <taxon>Hyphomicrobiales</taxon>
        <taxon>Flaviflagellibacter</taxon>
    </lineage>
</organism>
<name>A0ABV9Z5K3_9HYPH</name>
<dbReference type="Proteomes" id="UP001595796">
    <property type="component" value="Unassembled WGS sequence"/>
</dbReference>
<dbReference type="InterPro" id="IPR021829">
    <property type="entry name" value="DUF3419"/>
</dbReference>
<dbReference type="PANTHER" id="PTHR47473">
    <property type="entry name" value="BTA1P"/>
    <property type="match status" value="1"/>
</dbReference>
<accession>A0ABV9Z5K3</accession>
<reference evidence="2" key="1">
    <citation type="journal article" date="2019" name="Int. J. Syst. Evol. Microbiol.">
        <title>The Global Catalogue of Microorganisms (GCM) 10K type strain sequencing project: providing services to taxonomists for standard genome sequencing and annotation.</title>
        <authorList>
            <consortium name="The Broad Institute Genomics Platform"/>
            <consortium name="The Broad Institute Genome Sequencing Center for Infectious Disease"/>
            <person name="Wu L."/>
            <person name="Ma J."/>
        </authorList>
    </citation>
    <scope>NUCLEOTIDE SEQUENCE [LARGE SCALE GENOMIC DNA]</scope>
    <source>
        <strain evidence="2">CGMCC 1.16444</strain>
    </source>
</reference>
<evidence type="ECO:0000313" key="2">
    <source>
        <dbReference type="Proteomes" id="UP001595796"/>
    </source>
</evidence>
<dbReference type="Pfam" id="PF11899">
    <property type="entry name" value="DUF3419"/>
    <property type="match status" value="1"/>
</dbReference>
<protein>
    <submittedName>
        <fullName evidence="1">DUF3419 family protein</fullName>
    </submittedName>
</protein>
<dbReference type="RefSeq" id="WP_114958630.1">
    <property type="nucleotide sequence ID" value="NZ_JBHSJF010000010.1"/>
</dbReference>